<dbReference type="EMBL" id="VDFQ02000001">
    <property type="protein sequence ID" value="KAA1424949.1"/>
    <property type="molecule type" value="Genomic_DNA"/>
</dbReference>
<evidence type="ECO:0000259" key="2">
    <source>
        <dbReference type="Pfam" id="PF12146"/>
    </source>
</evidence>
<dbReference type="InterPro" id="IPR012788">
    <property type="entry name" value="Decarb_PcaC"/>
</dbReference>
<dbReference type="PANTHER" id="PTHR33570">
    <property type="entry name" value="4-CARBOXYMUCONOLACTONE DECARBOXYLASE FAMILY PROTEIN"/>
    <property type="match status" value="1"/>
</dbReference>
<dbReference type="SUPFAM" id="SSF53474">
    <property type="entry name" value="alpha/beta-Hydrolases"/>
    <property type="match status" value="1"/>
</dbReference>
<dbReference type="Proteomes" id="UP000307768">
    <property type="component" value="Unassembled WGS sequence"/>
</dbReference>
<keyword evidence="3" id="KW-0456">Lyase</keyword>
<dbReference type="InterPro" id="IPR029032">
    <property type="entry name" value="AhpD-like"/>
</dbReference>
<dbReference type="InterPro" id="IPR022742">
    <property type="entry name" value="Hydrolase_4"/>
</dbReference>
<dbReference type="PRINTS" id="PR00111">
    <property type="entry name" value="ABHYDROLASE"/>
</dbReference>
<dbReference type="RefSeq" id="WP_149768121.1">
    <property type="nucleotide sequence ID" value="NZ_VDFQ02000001.1"/>
</dbReference>
<dbReference type="NCBIfam" id="TIGR02425">
    <property type="entry name" value="decarb_PcaC"/>
    <property type="match status" value="1"/>
</dbReference>
<protein>
    <submittedName>
        <fullName evidence="3">4-carboxymuconolactone decarboxylase</fullName>
        <ecNumber evidence="3">4.1.1.44</ecNumber>
    </submittedName>
</protein>
<comment type="caution">
    <text evidence="3">The sequence shown here is derived from an EMBL/GenBank/DDBJ whole genome shotgun (WGS) entry which is preliminary data.</text>
</comment>
<reference evidence="3 4" key="1">
    <citation type="submission" date="2019-09" db="EMBL/GenBank/DDBJ databases">
        <title>Mumia zhuanghuii sp. nov. isolated from the intestinal contents of plateau pika (Ochotona curzoniae) in the Qinghai-Tibet plateau of China.</title>
        <authorList>
            <person name="Tian Z."/>
        </authorList>
    </citation>
    <scope>NUCLEOTIDE SEQUENCE [LARGE SCALE GENOMIC DNA]</scope>
    <source>
        <strain evidence="4">350</strain>
    </source>
</reference>
<dbReference type="OrthoDB" id="9802489at2"/>
<sequence>MTVPRITGVELAGHAGLPLLVVGPSLGTSAVALWSAAAKELGADFHVIGWDLPGHVDGPVRGGFTIAELAEGVLAFASGAAEAREDEALRFAYAGDSVGGAVGLQLMLDAPDAVTAAVLLCTGAQIGDTEMWRERAATVRASGTPVMVTGSAQRWFAPGFLEREPSIGAALLHVLQGADAEGYAQVCDALAVFDVRDRLGEIAVPVLAVAGAHDVATPVAKLEEIANGVRNGDLLVLPDVAHLAPAEAPADVSSAIRAVWGRSRGEEPHPTAQIGDGDGAVGADGDGAYTRGMEVRRAVLGDAHVDRATASADPLTRPFQELITRYAWGDVWGRDGLDRRSRSMITLALLAALGHEKELAMHVRAALRNGLTREEIAEVLLHTGVYAGVPVTNAALGVMQGVFAELDQDS</sequence>
<feature type="domain" description="Serine aminopeptidase S33" evidence="2">
    <location>
        <begin position="43"/>
        <end position="242"/>
    </location>
</feature>
<dbReference type="GO" id="GO:0051920">
    <property type="term" value="F:peroxiredoxin activity"/>
    <property type="evidence" value="ECO:0007669"/>
    <property type="project" value="InterPro"/>
</dbReference>
<gene>
    <name evidence="3" type="primary">pcaC</name>
    <name evidence="3" type="ORF">FE697_003345</name>
</gene>
<dbReference type="AlphaFoldDB" id="A0A5Q6S429"/>
<dbReference type="Pfam" id="PF02627">
    <property type="entry name" value="CMD"/>
    <property type="match status" value="1"/>
</dbReference>
<dbReference type="SUPFAM" id="SSF69118">
    <property type="entry name" value="AhpD-like"/>
    <property type="match status" value="1"/>
</dbReference>
<proteinExistence type="predicted"/>
<dbReference type="InterPro" id="IPR000073">
    <property type="entry name" value="AB_hydrolase_1"/>
</dbReference>
<evidence type="ECO:0000313" key="3">
    <source>
        <dbReference type="EMBL" id="KAA1424949.1"/>
    </source>
</evidence>
<accession>A0A5Q6S429</accession>
<dbReference type="InterPro" id="IPR052512">
    <property type="entry name" value="4CMD/NDH-1_regulator"/>
</dbReference>
<dbReference type="InterPro" id="IPR029058">
    <property type="entry name" value="AB_hydrolase_fold"/>
</dbReference>
<name>A0A5Q6S429_9ACTN</name>
<dbReference type="EC" id="4.1.1.44" evidence="3"/>
<evidence type="ECO:0000313" key="4">
    <source>
        <dbReference type="Proteomes" id="UP000307768"/>
    </source>
</evidence>
<dbReference type="GO" id="GO:0047575">
    <property type="term" value="F:4-carboxymuconolactone decarboxylase activity"/>
    <property type="evidence" value="ECO:0007669"/>
    <property type="project" value="UniProtKB-EC"/>
</dbReference>
<dbReference type="Gene3D" id="3.40.50.1820">
    <property type="entry name" value="alpha/beta hydrolase"/>
    <property type="match status" value="1"/>
</dbReference>
<dbReference type="InterPro" id="IPR003779">
    <property type="entry name" value="CMD-like"/>
</dbReference>
<dbReference type="Pfam" id="PF12146">
    <property type="entry name" value="Hydrolase_4"/>
    <property type="match status" value="1"/>
</dbReference>
<feature type="domain" description="Carboxymuconolactone decarboxylase-like" evidence="1">
    <location>
        <begin position="319"/>
        <end position="399"/>
    </location>
</feature>
<organism evidence="3 4">
    <name type="scientific">Mumia zhuanghuii</name>
    <dbReference type="NCBI Taxonomy" id="2585211"/>
    <lineage>
        <taxon>Bacteria</taxon>
        <taxon>Bacillati</taxon>
        <taxon>Actinomycetota</taxon>
        <taxon>Actinomycetes</taxon>
        <taxon>Propionibacteriales</taxon>
        <taxon>Nocardioidaceae</taxon>
        <taxon>Mumia</taxon>
    </lineage>
</organism>
<dbReference type="PANTHER" id="PTHR33570:SF2">
    <property type="entry name" value="CARBOXYMUCONOLACTONE DECARBOXYLASE-LIKE DOMAIN-CONTAINING PROTEIN"/>
    <property type="match status" value="1"/>
</dbReference>
<evidence type="ECO:0000259" key="1">
    <source>
        <dbReference type="Pfam" id="PF02627"/>
    </source>
</evidence>
<dbReference type="Gene3D" id="1.20.1290.10">
    <property type="entry name" value="AhpD-like"/>
    <property type="match status" value="1"/>
</dbReference>